<dbReference type="InterPro" id="IPR001279">
    <property type="entry name" value="Metallo-B-lactamas"/>
</dbReference>
<proteinExistence type="predicted"/>
<gene>
    <name evidence="3" type="ORF">EDC25_10413</name>
</gene>
<dbReference type="Pfam" id="PF12706">
    <property type="entry name" value="Lactamase_B_2"/>
    <property type="match status" value="1"/>
</dbReference>
<dbReference type="GO" id="GO:0016787">
    <property type="term" value="F:hydrolase activity"/>
    <property type="evidence" value="ECO:0007669"/>
    <property type="project" value="UniProtKB-KW"/>
</dbReference>
<dbReference type="OrthoDB" id="9805728at2"/>
<keyword evidence="4" id="KW-1185">Reference proteome</keyword>
<dbReference type="EMBL" id="SMAF01000004">
    <property type="protein sequence ID" value="TCT00026.1"/>
    <property type="molecule type" value="Genomic_DNA"/>
</dbReference>
<dbReference type="PANTHER" id="PTHR43546:SF9">
    <property type="entry name" value="L-ASCORBATE-6-PHOSPHATE LACTONASE ULAG-RELATED"/>
    <property type="match status" value="1"/>
</dbReference>
<dbReference type="Gene3D" id="3.60.15.10">
    <property type="entry name" value="Ribonuclease Z/Hydroxyacylglutathione hydrolase-like"/>
    <property type="match status" value="1"/>
</dbReference>
<dbReference type="PANTHER" id="PTHR43546">
    <property type="entry name" value="UPF0173 METAL-DEPENDENT HYDROLASE MJ1163-RELATED"/>
    <property type="match status" value="1"/>
</dbReference>
<dbReference type="AlphaFoldDB" id="A0A4S3KWG2"/>
<keyword evidence="1" id="KW-0378">Hydrolase</keyword>
<evidence type="ECO:0000313" key="3">
    <source>
        <dbReference type="EMBL" id="TCT00026.1"/>
    </source>
</evidence>
<reference evidence="3 4" key="1">
    <citation type="submission" date="2019-03" db="EMBL/GenBank/DDBJ databases">
        <title>Genomic Encyclopedia of Type Strains, Phase IV (KMG-IV): sequencing the most valuable type-strain genomes for metagenomic binning, comparative biology and taxonomic classification.</title>
        <authorList>
            <person name="Goeker M."/>
        </authorList>
    </citation>
    <scope>NUCLEOTIDE SEQUENCE [LARGE SCALE GENOMIC DNA]</scope>
    <source>
        <strain evidence="3 4">DSM 21944</strain>
    </source>
</reference>
<feature type="domain" description="Metallo-beta-lactamase" evidence="2">
    <location>
        <begin position="19"/>
        <end position="213"/>
    </location>
</feature>
<dbReference type="Proteomes" id="UP000294599">
    <property type="component" value="Unassembled WGS sequence"/>
</dbReference>
<sequence length="272" mass="29264">MKIHQLRNATLVLEYRQARVLVDPMLAPRGALPPLRLGGGRLRNPLVDLPAGHEPLLDQVTHGLITHCQKGHFDHLDRAGARWLRERQLPVVCTPHDAPHLRRKGLNVVPLPADHGHPSPFLDGQIRTQRCLHGRGLIGRLMEHGVGYLIEMPGEPSVYLAGDTLLTDEIRAFVARQQPDVCVVPAGGARFDLGGEVIMDGAAAVELATLVRGHVVANHLEALSHCPQTRAGLAAEAARAGVADRLSIPDDGECLAFTVEAPETVVLPAAVA</sequence>
<dbReference type="RefSeq" id="WP_123523190.1">
    <property type="nucleotide sequence ID" value="NZ_JBHLWF010000088.1"/>
</dbReference>
<comment type="caution">
    <text evidence="3">The sequence shown here is derived from an EMBL/GenBank/DDBJ whole genome shotgun (WGS) entry which is preliminary data.</text>
</comment>
<dbReference type="InterPro" id="IPR036866">
    <property type="entry name" value="RibonucZ/Hydroxyglut_hydro"/>
</dbReference>
<evidence type="ECO:0000256" key="1">
    <source>
        <dbReference type="ARBA" id="ARBA00022801"/>
    </source>
</evidence>
<dbReference type="SUPFAM" id="SSF56281">
    <property type="entry name" value="Metallo-hydrolase/oxidoreductase"/>
    <property type="match status" value="1"/>
</dbReference>
<accession>A0A4S3KWG2</accession>
<protein>
    <submittedName>
        <fullName evidence="3">Beta-lactamase family protein</fullName>
    </submittedName>
</protein>
<dbReference type="InterPro" id="IPR050114">
    <property type="entry name" value="UPF0173_UPF0282_UlaG_hydrolase"/>
</dbReference>
<name>A0A4S3KWG2_9GAMM</name>
<evidence type="ECO:0000259" key="2">
    <source>
        <dbReference type="Pfam" id="PF12706"/>
    </source>
</evidence>
<organism evidence="3 4">
    <name type="scientific">Pseudofulvimonas gallinarii</name>
    <dbReference type="NCBI Taxonomy" id="634155"/>
    <lineage>
        <taxon>Bacteria</taxon>
        <taxon>Pseudomonadati</taxon>
        <taxon>Pseudomonadota</taxon>
        <taxon>Gammaproteobacteria</taxon>
        <taxon>Lysobacterales</taxon>
        <taxon>Rhodanobacteraceae</taxon>
        <taxon>Pseudofulvimonas</taxon>
    </lineage>
</organism>
<evidence type="ECO:0000313" key="4">
    <source>
        <dbReference type="Proteomes" id="UP000294599"/>
    </source>
</evidence>